<evidence type="ECO:0000313" key="3">
    <source>
        <dbReference type="Proteomes" id="UP001139451"/>
    </source>
</evidence>
<evidence type="ECO:0000313" key="2">
    <source>
        <dbReference type="EMBL" id="MCP3730054.1"/>
    </source>
</evidence>
<dbReference type="Proteomes" id="UP001139451">
    <property type="component" value="Unassembled WGS sequence"/>
</dbReference>
<gene>
    <name evidence="2" type="ORF">M9978_06390</name>
</gene>
<reference evidence="2" key="1">
    <citation type="submission" date="2022-05" db="EMBL/GenBank/DDBJ databases">
        <title>Sphingomonas sp. strain MG17 Genome sequencing and assembly.</title>
        <authorList>
            <person name="Kim I."/>
        </authorList>
    </citation>
    <scope>NUCLEOTIDE SEQUENCE</scope>
    <source>
        <strain evidence="2">MG17</strain>
    </source>
</reference>
<evidence type="ECO:0000259" key="1">
    <source>
        <dbReference type="Pfam" id="PF04993"/>
    </source>
</evidence>
<keyword evidence="3" id="KW-1185">Reference proteome</keyword>
<accession>A0A9X2HLR3</accession>
<dbReference type="Gene3D" id="3.30.1460.30">
    <property type="entry name" value="YgaC/TfoX-N like chaperone"/>
    <property type="match status" value="1"/>
</dbReference>
<sequence>MPADAGLIEWAKESLEPLGTITHHAMMGAAVLYCDGTVFAVVDDEAIYFKFDAVSAPIWDEAGLPPFTFTNSTGETVSMNYRRAPDDVYDDADAMRQWAALGIEAGRRAPAKKKGKPAGA</sequence>
<dbReference type="EMBL" id="JAMLDX010000004">
    <property type="protein sequence ID" value="MCP3730054.1"/>
    <property type="molecule type" value="Genomic_DNA"/>
</dbReference>
<dbReference type="AlphaFoldDB" id="A0A9X2HLR3"/>
<dbReference type="SUPFAM" id="SSF159894">
    <property type="entry name" value="YgaC/TfoX-N like"/>
    <property type="match status" value="1"/>
</dbReference>
<protein>
    <submittedName>
        <fullName evidence="2">TfoX/Sxy family protein</fullName>
    </submittedName>
</protein>
<organism evidence="2 3">
    <name type="scientific">Sphingomonas tagetis</name>
    <dbReference type="NCBI Taxonomy" id="2949092"/>
    <lineage>
        <taxon>Bacteria</taxon>
        <taxon>Pseudomonadati</taxon>
        <taxon>Pseudomonadota</taxon>
        <taxon>Alphaproteobacteria</taxon>
        <taxon>Sphingomonadales</taxon>
        <taxon>Sphingomonadaceae</taxon>
        <taxon>Sphingomonas</taxon>
    </lineage>
</organism>
<dbReference type="Pfam" id="PF04993">
    <property type="entry name" value="TfoX_N"/>
    <property type="match status" value="1"/>
</dbReference>
<dbReference type="RefSeq" id="WP_254292180.1">
    <property type="nucleotide sequence ID" value="NZ_JAMLDX010000004.1"/>
</dbReference>
<feature type="domain" description="TfoX N-terminal" evidence="1">
    <location>
        <begin position="13"/>
        <end position="105"/>
    </location>
</feature>
<comment type="caution">
    <text evidence="2">The sequence shown here is derived from an EMBL/GenBank/DDBJ whole genome shotgun (WGS) entry which is preliminary data.</text>
</comment>
<dbReference type="InterPro" id="IPR007076">
    <property type="entry name" value="TfoX_N"/>
</dbReference>
<name>A0A9X2HLR3_9SPHN</name>
<proteinExistence type="predicted"/>